<proteinExistence type="inferred from homology"/>
<reference evidence="6 7" key="1">
    <citation type="journal article" date="2017" name="Nat. Commun.">
        <title>In situ click chemistry generation of cyclooxygenase-2 inhibitors.</title>
        <authorList>
            <person name="Bhardwaj A."/>
            <person name="Kaur J."/>
            <person name="Wuest M."/>
            <person name="Wuest F."/>
        </authorList>
    </citation>
    <scope>NUCLEOTIDE SEQUENCE [LARGE SCALE GENOMIC DNA]</scope>
    <source>
        <strain evidence="6">S2_018_000_R2_106</strain>
    </source>
</reference>
<keyword evidence="3" id="KW-0238">DNA-binding</keyword>
<dbReference type="Proteomes" id="UP000320948">
    <property type="component" value="Unassembled WGS sequence"/>
</dbReference>
<dbReference type="SUPFAM" id="SSF56349">
    <property type="entry name" value="DNA breaking-rejoining enzymes"/>
    <property type="match status" value="1"/>
</dbReference>
<comment type="caution">
    <text evidence="6">The sequence shown here is derived from an EMBL/GenBank/DDBJ whole genome shotgun (WGS) entry which is preliminary data.</text>
</comment>
<dbReference type="Gene3D" id="1.10.443.10">
    <property type="entry name" value="Intergrase catalytic core"/>
    <property type="match status" value="1"/>
</dbReference>
<sequence>MAVIEKRERKDGIKFRAKVRIRGFPTQEKTFDKISEAKIWVQQMETAIRKGEVQNIVKEAKKHTLSNVIARYRQEVLPNKAITTQRMEDTLLRYWERELGEYALSYIDTKLITTKLTELKSSGDARYKSGNATPRPKSPKTIKHYRDHLELLFTHARQWGWFGANPLAQLQRVTRINNARIRYLDDSERKSLLNACLASPNKQLYPVVIFALSTGARLNEILKLTLDDVNLKHGQAILRETKNGETRTVPIVKHLKDVLATHIEWVEKHYSQHAPMLKTKFLFPRQDGLAPIDIRKAWENARAKAEISNFRFHDLRHSAASYLAMNGATLLEIAAVLGHKTLQMVKRYSHLSENHTAKIVSKMNSKIFK</sequence>
<keyword evidence="4" id="KW-0233">DNA recombination</keyword>
<evidence type="ECO:0000256" key="2">
    <source>
        <dbReference type="ARBA" id="ARBA00022908"/>
    </source>
</evidence>
<evidence type="ECO:0000313" key="7">
    <source>
        <dbReference type="Proteomes" id="UP000320948"/>
    </source>
</evidence>
<dbReference type="InterPro" id="IPR002104">
    <property type="entry name" value="Integrase_catalytic"/>
</dbReference>
<name>A0A6N4R2G3_BLAVI</name>
<dbReference type="PANTHER" id="PTHR30349">
    <property type="entry name" value="PHAGE INTEGRASE-RELATED"/>
    <property type="match status" value="1"/>
</dbReference>
<dbReference type="GO" id="GO:0015074">
    <property type="term" value="P:DNA integration"/>
    <property type="evidence" value="ECO:0007669"/>
    <property type="project" value="UniProtKB-KW"/>
</dbReference>
<dbReference type="GO" id="GO:0003677">
    <property type="term" value="F:DNA binding"/>
    <property type="evidence" value="ECO:0007669"/>
    <property type="project" value="UniProtKB-KW"/>
</dbReference>
<dbReference type="CDD" id="cd00796">
    <property type="entry name" value="INT_Rci_Hp1_C"/>
    <property type="match status" value="1"/>
</dbReference>
<evidence type="ECO:0000259" key="5">
    <source>
        <dbReference type="PROSITE" id="PS51898"/>
    </source>
</evidence>
<dbReference type="InterPro" id="IPR050090">
    <property type="entry name" value="Tyrosine_recombinase_XerCD"/>
</dbReference>
<gene>
    <name evidence="6" type="ORF">DI628_00485</name>
</gene>
<evidence type="ECO:0000256" key="4">
    <source>
        <dbReference type="ARBA" id="ARBA00023172"/>
    </source>
</evidence>
<dbReference type="GO" id="GO:0006310">
    <property type="term" value="P:DNA recombination"/>
    <property type="evidence" value="ECO:0007669"/>
    <property type="project" value="UniProtKB-KW"/>
</dbReference>
<evidence type="ECO:0000256" key="3">
    <source>
        <dbReference type="ARBA" id="ARBA00023125"/>
    </source>
</evidence>
<dbReference type="PROSITE" id="PS51898">
    <property type="entry name" value="TYR_RECOMBINASE"/>
    <property type="match status" value="1"/>
</dbReference>
<accession>A0A6N4R2G3</accession>
<dbReference type="InterPro" id="IPR011010">
    <property type="entry name" value="DNA_brk_join_enz"/>
</dbReference>
<comment type="similarity">
    <text evidence="1">Belongs to the 'phage' integrase family.</text>
</comment>
<dbReference type="PANTHER" id="PTHR30349:SF64">
    <property type="entry name" value="PROPHAGE INTEGRASE INTD-RELATED"/>
    <property type="match status" value="1"/>
</dbReference>
<organism evidence="6 7">
    <name type="scientific">Blastochloris viridis</name>
    <name type="common">Rhodopseudomonas viridis</name>
    <dbReference type="NCBI Taxonomy" id="1079"/>
    <lineage>
        <taxon>Bacteria</taxon>
        <taxon>Pseudomonadati</taxon>
        <taxon>Pseudomonadota</taxon>
        <taxon>Alphaproteobacteria</taxon>
        <taxon>Hyphomicrobiales</taxon>
        <taxon>Blastochloridaceae</taxon>
        <taxon>Blastochloris</taxon>
    </lineage>
</organism>
<evidence type="ECO:0000313" key="6">
    <source>
        <dbReference type="EMBL" id="TKW61140.1"/>
    </source>
</evidence>
<dbReference type="InterPro" id="IPR010998">
    <property type="entry name" value="Integrase_recombinase_N"/>
</dbReference>
<feature type="domain" description="Tyr recombinase" evidence="5">
    <location>
        <begin position="179"/>
        <end position="361"/>
    </location>
</feature>
<dbReference type="Pfam" id="PF00589">
    <property type="entry name" value="Phage_integrase"/>
    <property type="match status" value="1"/>
</dbReference>
<dbReference type="Gene3D" id="1.10.150.130">
    <property type="match status" value="1"/>
</dbReference>
<protein>
    <submittedName>
        <fullName evidence="6">Site-specific integrase</fullName>
    </submittedName>
</protein>
<evidence type="ECO:0000256" key="1">
    <source>
        <dbReference type="ARBA" id="ARBA00008857"/>
    </source>
</evidence>
<dbReference type="AlphaFoldDB" id="A0A6N4R2G3"/>
<dbReference type="EMBL" id="VAFM01000001">
    <property type="protein sequence ID" value="TKW61140.1"/>
    <property type="molecule type" value="Genomic_DNA"/>
</dbReference>
<dbReference type="InterPro" id="IPR013762">
    <property type="entry name" value="Integrase-like_cat_sf"/>
</dbReference>
<keyword evidence="2" id="KW-0229">DNA integration</keyword>